<feature type="domain" description="PDZ" evidence="5">
    <location>
        <begin position="97"/>
        <end position="171"/>
    </location>
</feature>
<dbReference type="AlphaFoldDB" id="A0A0L8G4M4"/>
<dbReference type="InterPro" id="IPR040815">
    <property type="entry name" value="Nas2_N"/>
</dbReference>
<proteinExistence type="inferred from homology"/>
<evidence type="ECO:0000259" key="5">
    <source>
        <dbReference type="SMART" id="SM00228"/>
    </source>
</evidence>
<dbReference type="Gene3D" id="2.30.42.10">
    <property type="match status" value="1"/>
</dbReference>
<dbReference type="Pfam" id="PF18265">
    <property type="entry name" value="Nas2_N"/>
    <property type="match status" value="1"/>
</dbReference>
<organism evidence="6">
    <name type="scientific">Octopus bimaculoides</name>
    <name type="common">California two-spotted octopus</name>
    <dbReference type="NCBI Taxonomy" id="37653"/>
    <lineage>
        <taxon>Eukaryota</taxon>
        <taxon>Metazoa</taxon>
        <taxon>Spiralia</taxon>
        <taxon>Lophotrochozoa</taxon>
        <taxon>Mollusca</taxon>
        <taxon>Cephalopoda</taxon>
        <taxon>Coleoidea</taxon>
        <taxon>Octopodiformes</taxon>
        <taxon>Octopoda</taxon>
        <taxon>Incirrata</taxon>
        <taxon>Octopodidae</taxon>
        <taxon>Octopus</taxon>
    </lineage>
</organism>
<dbReference type="FunFam" id="2.30.42.10:FF:000107">
    <property type="entry name" value="26S proteasome non-ATPase regulatory subunit 9"/>
    <property type="match status" value="1"/>
</dbReference>
<dbReference type="GO" id="GO:0070682">
    <property type="term" value="P:proteasome regulatory particle assembly"/>
    <property type="evidence" value="ECO:0007669"/>
    <property type="project" value="InterPro"/>
</dbReference>
<protein>
    <recommendedName>
        <fullName evidence="2">26S proteasome non-ATPase regulatory subunit 9</fullName>
    </recommendedName>
    <alternativeName>
        <fullName evidence="4">26S proteasome regulatory subunit p27</fullName>
    </alternativeName>
</protein>
<evidence type="ECO:0000256" key="1">
    <source>
        <dbReference type="ARBA" id="ARBA00005256"/>
    </source>
</evidence>
<gene>
    <name evidence="6" type="ORF">OCBIM_22000455mg</name>
</gene>
<dbReference type="OrthoDB" id="72325at2759"/>
<dbReference type="OMA" id="DWGGRGM"/>
<dbReference type="Pfam" id="PF13180">
    <property type="entry name" value="PDZ_2"/>
    <property type="match status" value="1"/>
</dbReference>
<evidence type="ECO:0000256" key="2">
    <source>
        <dbReference type="ARBA" id="ARBA00014937"/>
    </source>
</evidence>
<comment type="similarity">
    <text evidence="1">Belongs to the proteasome subunit p27 family.</text>
</comment>
<reference evidence="6" key="1">
    <citation type="submission" date="2015-07" db="EMBL/GenBank/DDBJ databases">
        <title>MeaNS - Measles Nucleotide Surveillance Program.</title>
        <authorList>
            <person name="Tran T."/>
            <person name="Druce J."/>
        </authorList>
    </citation>
    <scope>NUCLEOTIDE SEQUENCE</scope>
    <source>
        <strain evidence="6">UCB-OBI-ISO-001</strain>
        <tissue evidence="6">Gonad</tissue>
    </source>
</reference>
<dbReference type="InterPro" id="IPR036034">
    <property type="entry name" value="PDZ_sf"/>
</dbReference>
<evidence type="ECO:0000256" key="3">
    <source>
        <dbReference type="ARBA" id="ARBA00023186"/>
    </source>
</evidence>
<name>A0A0L8G4M4_OCTBM</name>
<keyword evidence="3" id="KW-0143">Chaperone</keyword>
<dbReference type="KEGG" id="obi:106879261"/>
<sequence>MTTNMEELMTKKKEIEDQISEYGEILEQQGGVGMTEALVDKEGYPRADIDLYSVRISRRKIICLQNDHKAVMKEIEEELHRIHAKAREEKESQIQEADTGIKVSAPALQPFAKIDRVDHGSPAFTASLRVGDQVLRFGSISRTNFKTLQDVAKVVQHSIDKSISVTVLRDGKEQRLTLVPQKWSGQGFLGCNIVPL</sequence>
<dbReference type="Gene3D" id="6.10.140.1710">
    <property type="match status" value="1"/>
</dbReference>
<evidence type="ECO:0000256" key="4">
    <source>
        <dbReference type="ARBA" id="ARBA00030007"/>
    </source>
</evidence>
<dbReference type="EMBL" id="KQ423968">
    <property type="protein sequence ID" value="KOF71808.1"/>
    <property type="molecule type" value="Genomic_DNA"/>
</dbReference>
<dbReference type="SMART" id="SM00228">
    <property type="entry name" value="PDZ"/>
    <property type="match status" value="1"/>
</dbReference>
<dbReference type="PANTHER" id="PTHR12651:SF1">
    <property type="entry name" value="26S PROTEASOME NON-ATPASE REGULATORY SUBUNIT 9"/>
    <property type="match status" value="1"/>
</dbReference>
<dbReference type="InterPro" id="IPR035269">
    <property type="entry name" value="PSMD9"/>
</dbReference>
<evidence type="ECO:0000313" key="6">
    <source>
        <dbReference type="EMBL" id="KOF71808.1"/>
    </source>
</evidence>
<dbReference type="GO" id="GO:0005737">
    <property type="term" value="C:cytoplasm"/>
    <property type="evidence" value="ECO:0007669"/>
    <property type="project" value="TreeGrafter"/>
</dbReference>
<dbReference type="PANTHER" id="PTHR12651">
    <property type="entry name" value="26S PROTEASOME NON-ATPASE REGULATORY SUBUNIT 9"/>
    <property type="match status" value="1"/>
</dbReference>
<dbReference type="GO" id="GO:0005634">
    <property type="term" value="C:nucleus"/>
    <property type="evidence" value="ECO:0007669"/>
    <property type="project" value="TreeGrafter"/>
</dbReference>
<dbReference type="EMBL" id="KQ423968">
    <property type="protein sequence ID" value="KOF71807.1"/>
    <property type="molecule type" value="Genomic_DNA"/>
</dbReference>
<dbReference type="STRING" id="37653.A0A0L8G4M4"/>
<accession>A0A0L8G4M4</accession>
<dbReference type="InterPro" id="IPR001478">
    <property type="entry name" value="PDZ"/>
</dbReference>
<dbReference type="SUPFAM" id="SSF50156">
    <property type="entry name" value="PDZ domain-like"/>
    <property type="match status" value="1"/>
</dbReference>